<evidence type="ECO:0000313" key="2">
    <source>
        <dbReference type="Proteomes" id="UP000594220"/>
    </source>
</evidence>
<proteinExistence type="predicted"/>
<dbReference type="Proteomes" id="UP000594220">
    <property type="component" value="Unplaced"/>
</dbReference>
<protein>
    <submittedName>
        <fullName evidence="1">Uncharacterized protein</fullName>
    </submittedName>
</protein>
<organism evidence="1 2">
    <name type="scientific">Crocodylus porosus</name>
    <name type="common">Saltwater crocodile</name>
    <name type="synonym">Estuarine crocodile</name>
    <dbReference type="NCBI Taxonomy" id="8502"/>
    <lineage>
        <taxon>Eukaryota</taxon>
        <taxon>Metazoa</taxon>
        <taxon>Chordata</taxon>
        <taxon>Craniata</taxon>
        <taxon>Vertebrata</taxon>
        <taxon>Euteleostomi</taxon>
        <taxon>Archelosauria</taxon>
        <taxon>Archosauria</taxon>
        <taxon>Crocodylia</taxon>
        <taxon>Longirostres</taxon>
        <taxon>Crocodylidae</taxon>
        <taxon>Crocodylus</taxon>
    </lineage>
</organism>
<reference evidence="1" key="1">
    <citation type="submission" date="2025-08" db="UniProtKB">
        <authorList>
            <consortium name="Ensembl"/>
        </authorList>
    </citation>
    <scope>IDENTIFICATION</scope>
</reference>
<name>A0A7M4E5U5_CROPO</name>
<evidence type="ECO:0000313" key="1">
    <source>
        <dbReference type="Ensembl" id="ENSCPRP00005004892.1"/>
    </source>
</evidence>
<dbReference type="AlphaFoldDB" id="A0A7M4E5U5"/>
<dbReference type="Ensembl" id="ENSCPRT00005005720.1">
    <property type="protein sequence ID" value="ENSCPRP00005004892.1"/>
    <property type="gene ID" value="ENSCPRG00005003519.1"/>
</dbReference>
<keyword evidence="2" id="KW-1185">Reference proteome</keyword>
<sequence length="74" mass="8294">MNSVQHTALKVLKAFLPSDFLLLNVKDQGRVEHLCSGGRVEVQRPALFSQCRSLLLLFLSIGCLPYWLRSGQPP</sequence>
<reference evidence="1" key="2">
    <citation type="submission" date="2025-09" db="UniProtKB">
        <authorList>
            <consortium name="Ensembl"/>
        </authorList>
    </citation>
    <scope>IDENTIFICATION</scope>
</reference>
<accession>A0A7M4E5U5</accession>